<dbReference type="GeneID" id="59338546"/>
<dbReference type="SUPFAM" id="SSF51395">
    <property type="entry name" value="FMN-linked oxidoreductases"/>
    <property type="match status" value="1"/>
</dbReference>
<dbReference type="RefSeq" id="XP_037153826.1">
    <property type="nucleotide sequence ID" value="XM_037301009.1"/>
</dbReference>
<dbReference type="GO" id="GO:0005743">
    <property type="term" value="C:mitochondrial inner membrane"/>
    <property type="evidence" value="ECO:0007669"/>
    <property type="project" value="TreeGrafter"/>
</dbReference>
<feature type="domain" description="Dihydroorotate dehydrogenase catalytic" evidence="6">
    <location>
        <begin position="36"/>
        <end position="158"/>
    </location>
</feature>
<dbReference type="InterPro" id="IPR013785">
    <property type="entry name" value="Aldolase_TIM"/>
</dbReference>
<reference evidence="7 8" key="1">
    <citation type="journal article" date="2020" name="Genomics">
        <title>Complete, high-quality genomes from long-read metagenomic sequencing of two wolf lichen thalli reveals enigmatic genome architecture.</title>
        <authorList>
            <person name="McKenzie S.K."/>
            <person name="Walston R.F."/>
            <person name="Allen J.L."/>
        </authorList>
    </citation>
    <scope>NUCLEOTIDE SEQUENCE [LARGE SCALE GENOMIC DNA]</scope>
    <source>
        <strain evidence="7">WasteWater1</strain>
    </source>
</reference>
<sequence>MVEVGGVTPIKQNGNLNPRVAENDSILEEDIQAIRRDYVNAISLLTKYADIIVVNVSYANVPGYRDLQQIEVLTKIPTDVVRVAALVDRKVKVRTMVKVSPDEDTEEQIASICAAVWRSGVDGVVVGNTTTSRPDGPNLSKIEAADMKERGGYSGPQLFYRTGQILTLEQIAEALIDGGFGPESVLAEWSSGRGGYWKLFDSFEDVGLEHLMPPKANSWLFLTDWSNVVKISKAALDCLGASVSPTHDPGRLGRGRLRMLYIT</sequence>
<gene>
    <name evidence="7" type="ORF">HO133_010154</name>
</gene>
<dbReference type="EMBL" id="JACCJB010000008">
    <property type="protein sequence ID" value="KAF6224959.1"/>
    <property type="molecule type" value="Genomic_DNA"/>
</dbReference>
<keyword evidence="4" id="KW-0288">FMN</keyword>
<evidence type="ECO:0000256" key="3">
    <source>
        <dbReference type="ARBA" id="ARBA00022630"/>
    </source>
</evidence>
<keyword evidence="3" id="KW-0285">Flavoprotein</keyword>
<dbReference type="Pfam" id="PF01180">
    <property type="entry name" value="DHO_dh"/>
    <property type="match status" value="1"/>
</dbReference>
<evidence type="ECO:0000313" key="7">
    <source>
        <dbReference type="EMBL" id="KAF6224959.1"/>
    </source>
</evidence>
<dbReference type="InterPro" id="IPR050074">
    <property type="entry name" value="DHO_dehydrogenase"/>
</dbReference>
<dbReference type="PANTHER" id="PTHR48109:SF4">
    <property type="entry name" value="DIHYDROOROTATE DEHYDROGENASE (QUINONE), MITOCHONDRIAL"/>
    <property type="match status" value="1"/>
</dbReference>
<evidence type="ECO:0000256" key="2">
    <source>
        <dbReference type="ARBA" id="ARBA00004725"/>
    </source>
</evidence>
<proteinExistence type="predicted"/>
<dbReference type="GO" id="GO:0004152">
    <property type="term" value="F:dihydroorotate dehydrogenase activity"/>
    <property type="evidence" value="ECO:0007669"/>
    <property type="project" value="TreeGrafter"/>
</dbReference>
<evidence type="ECO:0000256" key="4">
    <source>
        <dbReference type="ARBA" id="ARBA00022643"/>
    </source>
</evidence>
<dbReference type="AlphaFoldDB" id="A0A8H6FEK0"/>
<evidence type="ECO:0000259" key="6">
    <source>
        <dbReference type="Pfam" id="PF01180"/>
    </source>
</evidence>
<evidence type="ECO:0000313" key="8">
    <source>
        <dbReference type="Proteomes" id="UP000593566"/>
    </source>
</evidence>
<comment type="pathway">
    <text evidence="2">Pyrimidine metabolism; UMP biosynthesis via de novo pathway.</text>
</comment>
<keyword evidence="5" id="KW-0560">Oxidoreductase</keyword>
<dbReference type="Gene3D" id="3.20.20.70">
    <property type="entry name" value="Aldolase class I"/>
    <property type="match status" value="1"/>
</dbReference>
<name>A0A8H6FEK0_9LECA</name>
<dbReference type="InterPro" id="IPR005720">
    <property type="entry name" value="Dihydroorotate_DH_cat"/>
</dbReference>
<comment type="caution">
    <text evidence="7">The sequence shown here is derived from an EMBL/GenBank/DDBJ whole genome shotgun (WGS) entry which is preliminary data.</text>
</comment>
<dbReference type="PANTHER" id="PTHR48109">
    <property type="entry name" value="DIHYDROOROTATE DEHYDROGENASE (QUINONE), MITOCHONDRIAL-RELATED"/>
    <property type="match status" value="1"/>
</dbReference>
<protein>
    <recommendedName>
        <fullName evidence="6">Dihydroorotate dehydrogenase catalytic domain-containing protein</fullName>
    </recommendedName>
</protein>
<dbReference type="GO" id="GO:0006207">
    <property type="term" value="P:'de novo' pyrimidine nucleobase biosynthetic process"/>
    <property type="evidence" value="ECO:0007669"/>
    <property type="project" value="TreeGrafter"/>
</dbReference>
<comment type="cofactor">
    <cofactor evidence="1">
        <name>FMN</name>
        <dbReference type="ChEBI" id="CHEBI:58210"/>
    </cofactor>
</comment>
<evidence type="ECO:0000256" key="1">
    <source>
        <dbReference type="ARBA" id="ARBA00001917"/>
    </source>
</evidence>
<dbReference type="GO" id="GO:0009220">
    <property type="term" value="P:pyrimidine ribonucleotide biosynthetic process"/>
    <property type="evidence" value="ECO:0007669"/>
    <property type="project" value="TreeGrafter"/>
</dbReference>
<accession>A0A8H6FEK0</accession>
<keyword evidence="8" id="KW-1185">Reference proteome</keyword>
<evidence type="ECO:0000256" key="5">
    <source>
        <dbReference type="ARBA" id="ARBA00023002"/>
    </source>
</evidence>
<dbReference type="Proteomes" id="UP000593566">
    <property type="component" value="Unassembled WGS sequence"/>
</dbReference>
<organism evidence="7 8">
    <name type="scientific">Letharia lupina</name>
    <dbReference type="NCBI Taxonomy" id="560253"/>
    <lineage>
        <taxon>Eukaryota</taxon>
        <taxon>Fungi</taxon>
        <taxon>Dikarya</taxon>
        <taxon>Ascomycota</taxon>
        <taxon>Pezizomycotina</taxon>
        <taxon>Lecanoromycetes</taxon>
        <taxon>OSLEUM clade</taxon>
        <taxon>Lecanoromycetidae</taxon>
        <taxon>Lecanorales</taxon>
        <taxon>Lecanorineae</taxon>
        <taxon>Parmeliaceae</taxon>
        <taxon>Letharia</taxon>
    </lineage>
</organism>